<feature type="compositionally biased region" description="Basic and acidic residues" evidence="1">
    <location>
        <begin position="26"/>
        <end position="36"/>
    </location>
</feature>
<comment type="caution">
    <text evidence="2">The sequence shown here is derived from an EMBL/GenBank/DDBJ whole genome shotgun (WGS) entry which is preliminary data.</text>
</comment>
<reference evidence="2" key="1">
    <citation type="journal article" date="2020" name="Stud. Mycol.">
        <title>101 Dothideomycetes genomes: a test case for predicting lifestyles and emergence of pathogens.</title>
        <authorList>
            <person name="Haridas S."/>
            <person name="Albert R."/>
            <person name="Binder M."/>
            <person name="Bloem J."/>
            <person name="Labutti K."/>
            <person name="Salamov A."/>
            <person name="Andreopoulos B."/>
            <person name="Baker S."/>
            <person name="Barry K."/>
            <person name="Bills G."/>
            <person name="Bluhm B."/>
            <person name="Cannon C."/>
            <person name="Castanera R."/>
            <person name="Culley D."/>
            <person name="Daum C."/>
            <person name="Ezra D."/>
            <person name="Gonzalez J."/>
            <person name="Henrissat B."/>
            <person name="Kuo A."/>
            <person name="Liang C."/>
            <person name="Lipzen A."/>
            <person name="Lutzoni F."/>
            <person name="Magnuson J."/>
            <person name="Mondo S."/>
            <person name="Nolan M."/>
            <person name="Ohm R."/>
            <person name="Pangilinan J."/>
            <person name="Park H.-J."/>
            <person name="Ramirez L."/>
            <person name="Alfaro M."/>
            <person name="Sun H."/>
            <person name="Tritt A."/>
            <person name="Yoshinaga Y."/>
            <person name="Zwiers L.-H."/>
            <person name="Turgeon B."/>
            <person name="Goodwin S."/>
            <person name="Spatafora J."/>
            <person name="Crous P."/>
            <person name="Grigoriev I."/>
        </authorList>
    </citation>
    <scope>NUCLEOTIDE SEQUENCE</scope>
    <source>
        <strain evidence="2">CBS 690.94</strain>
    </source>
</reference>
<dbReference type="Proteomes" id="UP000799764">
    <property type="component" value="Unassembled WGS sequence"/>
</dbReference>
<dbReference type="AlphaFoldDB" id="A0A9P4UHX7"/>
<name>A0A9P4UHX7_9PLEO</name>
<protein>
    <submittedName>
        <fullName evidence="2">Uncharacterized protein</fullName>
    </submittedName>
</protein>
<organism evidence="2 3">
    <name type="scientific">Karstenula rhodostoma CBS 690.94</name>
    <dbReference type="NCBI Taxonomy" id="1392251"/>
    <lineage>
        <taxon>Eukaryota</taxon>
        <taxon>Fungi</taxon>
        <taxon>Dikarya</taxon>
        <taxon>Ascomycota</taxon>
        <taxon>Pezizomycotina</taxon>
        <taxon>Dothideomycetes</taxon>
        <taxon>Pleosporomycetidae</taxon>
        <taxon>Pleosporales</taxon>
        <taxon>Massarineae</taxon>
        <taxon>Didymosphaeriaceae</taxon>
        <taxon>Karstenula</taxon>
    </lineage>
</organism>
<evidence type="ECO:0000313" key="3">
    <source>
        <dbReference type="Proteomes" id="UP000799764"/>
    </source>
</evidence>
<feature type="region of interest" description="Disordered" evidence="1">
    <location>
        <begin position="1"/>
        <end position="39"/>
    </location>
</feature>
<dbReference type="EMBL" id="MU001493">
    <property type="protein sequence ID" value="KAF2450680.1"/>
    <property type="molecule type" value="Genomic_DNA"/>
</dbReference>
<gene>
    <name evidence="2" type="ORF">P171DRAFT_503289</name>
</gene>
<evidence type="ECO:0000313" key="2">
    <source>
        <dbReference type="EMBL" id="KAF2450680.1"/>
    </source>
</evidence>
<keyword evidence="3" id="KW-1185">Reference proteome</keyword>
<accession>A0A9P4UHX7</accession>
<proteinExistence type="predicted"/>
<evidence type="ECO:0000256" key="1">
    <source>
        <dbReference type="SAM" id="MobiDB-lite"/>
    </source>
</evidence>
<sequence>MNRPLQQSKHWLAGRAEDSCTNDSMDPTHNEEKEHMPQGVSWNEYIDPRGLFAQTPTSTEAIHAPTTSSYWRNDGESFGVPDSSDFVGDTTFAGSQNFDVGMSGSDVDMTFSGIQNFDINTSPPGGTYISNGEIHVKKGEKFCPLCGQHFVGGAAAIRKVG</sequence>